<dbReference type="GO" id="GO:0008757">
    <property type="term" value="F:S-adenosylmethionine-dependent methyltransferase activity"/>
    <property type="evidence" value="ECO:0007669"/>
    <property type="project" value="InterPro"/>
</dbReference>
<dbReference type="SUPFAM" id="SSF53335">
    <property type="entry name" value="S-adenosyl-L-methionine-dependent methyltransferases"/>
    <property type="match status" value="1"/>
</dbReference>
<dbReference type="GO" id="GO:0032259">
    <property type="term" value="P:methylation"/>
    <property type="evidence" value="ECO:0007669"/>
    <property type="project" value="UniProtKB-KW"/>
</dbReference>
<dbReference type="PANTHER" id="PTHR43460:SF1">
    <property type="entry name" value="METHYLTRANSFERASE TYPE 11 DOMAIN-CONTAINING PROTEIN"/>
    <property type="match status" value="1"/>
</dbReference>
<comment type="caution">
    <text evidence="2">The sequence shown here is derived from an EMBL/GenBank/DDBJ whole genome shotgun (WGS) entry which is preliminary data.</text>
</comment>
<dbReference type="InterPro" id="IPR029063">
    <property type="entry name" value="SAM-dependent_MTases_sf"/>
</dbReference>
<dbReference type="InterPro" id="IPR013216">
    <property type="entry name" value="Methyltransf_11"/>
</dbReference>
<dbReference type="AlphaFoldDB" id="C0B5W4"/>
<dbReference type="HOGENOM" id="CLU_1755733_0_0_9"/>
<dbReference type="InterPro" id="IPR052939">
    <property type="entry name" value="23S_rRNA_MeTrnsfrase_RlmA"/>
</dbReference>
<keyword evidence="2" id="KW-0489">Methyltransferase</keyword>
<organism evidence="2 3">
    <name type="scientific">Coprococcus comes ATCC 27758</name>
    <dbReference type="NCBI Taxonomy" id="470146"/>
    <lineage>
        <taxon>Bacteria</taxon>
        <taxon>Bacillati</taxon>
        <taxon>Bacillota</taxon>
        <taxon>Clostridia</taxon>
        <taxon>Lachnospirales</taxon>
        <taxon>Lachnospiraceae</taxon>
        <taxon>Coprococcus</taxon>
    </lineage>
</organism>
<sequence>MKLLDIDTGGGEFLLSLKHPLCHLSATEAYSPNVELCKEKLLPLGVDFREADGLTKLPFNNETFDIVINRHGAFNENEIWRVLKPKGIFITQQVGAENDRELVELLLNEIPPLPFPKQYLHKVQQAFEKRGLQPLKQKKCIVQLNFGM</sequence>
<protein>
    <submittedName>
        <fullName evidence="2">Methyltransferase domain protein</fullName>
    </submittedName>
</protein>
<gene>
    <name evidence="2" type="ORF">COPCOM_00535</name>
</gene>
<dbReference type="EMBL" id="ABVR01000034">
    <property type="protein sequence ID" value="EEG91098.1"/>
    <property type="molecule type" value="Genomic_DNA"/>
</dbReference>
<accession>C0B5W4</accession>
<reference evidence="2 3" key="1">
    <citation type="submission" date="2009-02" db="EMBL/GenBank/DDBJ databases">
        <authorList>
            <person name="Fulton L."/>
            <person name="Clifton S."/>
            <person name="Fulton B."/>
            <person name="Xu J."/>
            <person name="Minx P."/>
            <person name="Pepin K.H."/>
            <person name="Johnson M."/>
            <person name="Bhonagiri V."/>
            <person name="Nash W.E."/>
            <person name="Mardis E.R."/>
            <person name="Wilson R.K."/>
        </authorList>
    </citation>
    <scope>NUCLEOTIDE SEQUENCE [LARGE SCALE GENOMIC DNA]</scope>
    <source>
        <strain evidence="2 3">ATCC 27758</strain>
    </source>
</reference>
<keyword evidence="2" id="KW-0808">Transferase</keyword>
<dbReference type="Gene3D" id="3.40.50.150">
    <property type="entry name" value="Vaccinia Virus protein VP39"/>
    <property type="match status" value="1"/>
</dbReference>
<reference evidence="2 3" key="2">
    <citation type="submission" date="2009-03" db="EMBL/GenBank/DDBJ databases">
        <title>Draft genome sequence of Coprococcus comes (ATCC 27758).</title>
        <authorList>
            <person name="Sudarsanam P."/>
            <person name="Ley R."/>
            <person name="Guruge J."/>
            <person name="Turnbaugh P.J."/>
            <person name="Mahowald M."/>
            <person name="Liep D."/>
            <person name="Gordon J."/>
        </authorList>
    </citation>
    <scope>NUCLEOTIDE SEQUENCE [LARGE SCALE GENOMIC DNA]</scope>
    <source>
        <strain evidence="2 3">ATCC 27758</strain>
    </source>
</reference>
<dbReference type="PANTHER" id="PTHR43460">
    <property type="entry name" value="METHYLTRANSFERASE"/>
    <property type="match status" value="1"/>
</dbReference>
<feature type="domain" description="Methyltransferase type 11" evidence="1">
    <location>
        <begin position="4"/>
        <end position="90"/>
    </location>
</feature>
<dbReference type="Proteomes" id="UP000003793">
    <property type="component" value="Unassembled WGS sequence"/>
</dbReference>
<dbReference type="CDD" id="cd02440">
    <property type="entry name" value="AdoMet_MTases"/>
    <property type="match status" value="1"/>
</dbReference>
<dbReference type="Pfam" id="PF08241">
    <property type="entry name" value="Methyltransf_11"/>
    <property type="match status" value="1"/>
</dbReference>
<name>C0B5W4_9FIRM</name>
<evidence type="ECO:0000259" key="1">
    <source>
        <dbReference type="Pfam" id="PF08241"/>
    </source>
</evidence>
<evidence type="ECO:0000313" key="2">
    <source>
        <dbReference type="EMBL" id="EEG91098.1"/>
    </source>
</evidence>
<evidence type="ECO:0000313" key="3">
    <source>
        <dbReference type="Proteomes" id="UP000003793"/>
    </source>
</evidence>
<proteinExistence type="predicted"/>